<dbReference type="Proteomes" id="UP000036334">
    <property type="component" value="Unassembled WGS sequence"/>
</dbReference>
<dbReference type="RefSeq" id="WP_047316360.1">
    <property type="nucleotide sequence ID" value="NZ_LDPQ01000026.1"/>
</dbReference>
<protein>
    <recommendedName>
        <fullName evidence="3">DUF2563 domain-containing protein</fullName>
    </recommendedName>
</protein>
<reference evidence="1 2" key="1">
    <citation type="submission" date="2015-05" db="EMBL/GenBank/DDBJ databases">
        <title>Genome sequence of Mycobacterium haemophilum.</title>
        <authorList>
            <person name="Greninger A.L."/>
            <person name="Cunningham G."/>
            <person name="Miller S."/>
        </authorList>
    </citation>
    <scope>NUCLEOTIDE SEQUENCE [LARGE SCALE GENOMIC DNA]</scope>
    <source>
        <strain evidence="2">UC1</strain>
    </source>
</reference>
<comment type="caution">
    <text evidence="1">The sequence shown here is derived from an EMBL/GenBank/DDBJ whole genome shotgun (WGS) entry which is preliminary data.</text>
</comment>
<organism evidence="1 2">
    <name type="scientific">Mycobacterium haemophilum</name>
    <dbReference type="NCBI Taxonomy" id="29311"/>
    <lineage>
        <taxon>Bacteria</taxon>
        <taxon>Bacillati</taxon>
        <taxon>Actinomycetota</taxon>
        <taxon>Actinomycetes</taxon>
        <taxon>Mycobacteriales</taxon>
        <taxon>Mycobacteriaceae</taxon>
        <taxon>Mycobacterium</taxon>
    </lineage>
</organism>
<name>A0A0I9TBA6_9MYCO</name>
<dbReference type="OrthoDB" id="4750359at2"/>
<dbReference type="STRING" id="1202450.B586_10755"/>
<evidence type="ECO:0008006" key="3">
    <source>
        <dbReference type="Google" id="ProtNLM"/>
    </source>
</evidence>
<dbReference type="Pfam" id="PF10817">
    <property type="entry name" value="DUF2563"/>
    <property type="match status" value="1"/>
</dbReference>
<dbReference type="PATRIC" id="fig|29311.18.peg.2441"/>
<gene>
    <name evidence="1" type="ORF">ABH38_17790</name>
</gene>
<dbReference type="AlphaFoldDB" id="A0A0I9TBA6"/>
<sequence>MFVDTGLLHSGTNVSHLASDHAHVGADHLARAPLLSGMFGDFAVAEAFHDAIGAACARHARSLQAHRETLAAIASKAHMAAAEFTDMDDRNATRLQAVQCGSNT</sequence>
<evidence type="ECO:0000313" key="2">
    <source>
        <dbReference type="Proteomes" id="UP000036334"/>
    </source>
</evidence>
<keyword evidence="2" id="KW-1185">Reference proteome</keyword>
<proteinExistence type="predicted"/>
<dbReference type="InterPro" id="IPR022534">
    <property type="entry name" value="DUF2563"/>
</dbReference>
<accession>A0A0I9TBA6</accession>
<evidence type="ECO:0000313" key="1">
    <source>
        <dbReference type="EMBL" id="KLO34789.1"/>
    </source>
</evidence>
<dbReference type="EMBL" id="LDPR01000021">
    <property type="protein sequence ID" value="KLO34789.1"/>
    <property type="molecule type" value="Genomic_DNA"/>
</dbReference>